<feature type="region of interest" description="Disordered" evidence="1">
    <location>
        <begin position="499"/>
        <end position="543"/>
    </location>
</feature>
<dbReference type="PANTHER" id="PTHR28014">
    <property type="entry name" value="NEGATIVE REGULATOR OF RAS-CAMP PATHWAY"/>
    <property type="match status" value="1"/>
</dbReference>
<feature type="region of interest" description="Disordered" evidence="1">
    <location>
        <begin position="137"/>
        <end position="159"/>
    </location>
</feature>
<feature type="compositionally biased region" description="Low complexity" evidence="1">
    <location>
        <begin position="328"/>
        <end position="341"/>
    </location>
</feature>
<evidence type="ECO:0000313" key="5">
    <source>
        <dbReference type="Proteomes" id="UP001642405"/>
    </source>
</evidence>
<feature type="compositionally biased region" description="Basic and acidic residues" evidence="1">
    <location>
        <begin position="442"/>
        <end position="452"/>
    </location>
</feature>
<sequence length="673" mass="74037">MPSSLDAPVLQVDANVIHKVDTSNPQNLFSMWTVFARCADNVAQGRRLENLSWRLWTRETFCVEAAARMASSGSADSLAVASDSSSIASTSPRPTSIPRRSNPSTEEVPQLSGSVESIADEDAVDFASESSAVDIARPRIRRQDSCGSSRSRGRERHITSDDLEKMVVSIVQETEPLKAPLRNLSSSLVLSTPCLASPSIPEQPTPSNETEAHAAADEATSEPFPAVEEEDEEEKKEQKEEKVEKLEKAAEEAAAPSTPLQKSKSTTEVIRGFSPSHVPIVLPQILTPPPSDEHAGAGVDEDAIPDPTSAPAAKQVQSKKATFALGGSSSCEDSMSDPSRSLEMPKSAMSHMMKRKSTPTPEEEGSLKSALHLSRHSLAQKKQTSFSNQLVTRTIPAPAAASDDDDDDEDAIEDESDSDDIDESAIDDDDDDSSEWEDSNEESGRSSMDDKNLFQRVDSTVHLPSRRSLITLMIQRSEREVKNGLTTSQSTLGLNRPRQYQQHQLQQRQQQQQFQQQQLLQTQQQQQQPPAAASPNDSDDAALMMRHRPRGPQSTLRPINEIPRSAAQPIVTSAHGGANYAPALSPRTNRRNMLSTELTESLRRHLLWERSQKTSTANAVLKRRHTSQDVANLRQYPEPVHMGRDDSNQDANANSFDQYLNRDAFNGYHAKGW</sequence>
<dbReference type="Pfam" id="PF11702">
    <property type="entry name" value="DUF3295"/>
    <property type="match status" value="1"/>
</dbReference>
<feature type="compositionally biased region" description="Acidic residues" evidence="1">
    <location>
        <begin position="402"/>
        <end position="441"/>
    </location>
</feature>
<feature type="compositionally biased region" description="Polar residues" evidence="1">
    <location>
        <begin position="258"/>
        <end position="268"/>
    </location>
</feature>
<feature type="domain" description="DUF3295" evidence="3">
    <location>
        <begin position="106"/>
        <end position="673"/>
    </location>
</feature>
<feature type="region of interest" description="Disordered" evidence="1">
    <location>
        <begin position="83"/>
        <end position="116"/>
    </location>
</feature>
<reference evidence="4 5" key="1">
    <citation type="submission" date="2024-01" db="EMBL/GenBank/DDBJ databases">
        <authorList>
            <person name="Allen C."/>
            <person name="Tagirdzhanova G."/>
        </authorList>
    </citation>
    <scope>NUCLEOTIDE SEQUENCE [LARGE SCALE GENOMIC DNA]</scope>
</reference>
<feature type="compositionally biased region" description="Low complexity" evidence="1">
    <location>
        <begin position="499"/>
        <end position="536"/>
    </location>
</feature>
<feature type="region of interest" description="Disordered" evidence="1">
    <location>
        <begin position="195"/>
        <end position="452"/>
    </location>
</feature>
<proteinExistence type="predicted"/>
<keyword evidence="5" id="KW-1185">Reference proteome</keyword>
<dbReference type="Proteomes" id="UP001642405">
    <property type="component" value="Unassembled WGS sequence"/>
</dbReference>
<gene>
    <name evidence="4" type="ORF">SCUCBS95973_008444</name>
</gene>
<organism evidence="4 5">
    <name type="scientific">Sporothrix curviconia</name>
    <dbReference type="NCBI Taxonomy" id="1260050"/>
    <lineage>
        <taxon>Eukaryota</taxon>
        <taxon>Fungi</taxon>
        <taxon>Dikarya</taxon>
        <taxon>Ascomycota</taxon>
        <taxon>Pezizomycotina</taxon>
        <taxon>Sordariomycetes</taxon>
        <taxon>Sordariomycetidae</taxon>
        <taxon>Ophiostomatales</taxon>
        <taxon>Ophiostomataceae</taxon>
        <taxon>Sporothrix</taxon>
    </lineage>
</organism>
<feature type="compositionally biased region" description="Basic and acidic residues" evidence="1">
    <location>
        <begin position="235"/>
        <end position="251"/>
    </location>
</feature>
<comment type="caution">
    <text evidence="4">The sequence shown here is derived from an EMBL/GenBank/DDBJ whole genome shotgun (WGS) entry which is preliminary data.</text>
</comment>
<dbReference type="InterPro" id="IPR013860">
    <property type="entry name" value="AreA_GATA"/>
</dbReference>
<evidence type="ECO:0008006" key="6">
    <source>
        <dbReference type="Google" id="ProtNLM"/>
    </source>
</evidence>
<evidence type="ECO:0000259" key="2">
    <source>
        <dbReference type="Pfam" id="PF08550"/>
    </source>
</evidence>
<feature type="compositionally biased region" description="Low complexity" evidence="1">
    <location>
        <begin position="83"/>
        <end position="105"/>
    </location>
</feature>
<dbReference type="EMBL" id="CAWUHB010000069">
    <property type="protein sequence ID" value="CAK7232989.1"/>
    <property type="molecule type" value="Genomic_DNA"/>
</dbReference>
<dbReference type="PANTHER" id="PTHR28014:SF1">
    <property type="entry name" value="NEGATIVE REGULATOR OF RAS-CAMP PATHWAY"/>
    <property type="match status" value="1"/>
</dbReference>
<feature type="domain" description="Nitrogen regulatory protein areA GATA-like" evidence="2">
    <location>
        <begin position="31"/>
        <end position="58"/>
    </location>
</feature>
<evidence type="ECO:0000313" key="4">
    <source>
        <dbReference type="EMBL" id="CAK7232989.1"/>
    </source>
</evidence>
<dbReference type="Pfam" id="PF08550">
    <property type="entry name" value="GATA_AreA"/>
    <property type="match status" value="1"/>
</dbReference>
<feature type="compositionally biased region" description="Polar residues" evidence="1">
    <location>
        <begin position="380"/>
        <end position="392"/>
    </location>
</feature>
<evidence type="ECO:0000259" key="3">
    <source>
        <dbReference type="Pfam" id="PF11702"/>
    </source>
</evidence>
<name>A0ABP0CLM2_9PEZI</name>
<accession>A0ABP0CLM2</accession>
<evidence type="ECO:0000256" key="1">
    <source>
        <dbReference type="SAM" id="MobiDB-lite"/>
    </source>
</evidence>
<protein>
    <recommendedName>
        <fullName evidence="6">Nitrogen regulatory protein areA GATA-like domain-containing protein</fullName>
    </recommendedName>
</protein>
<dbReference type="InterPro" id="IPR021711">
    <property type="entry name" value="DUF3295"/>
</dbReference>
<dbReference type="InterPro" id="IPR053043">
    <property type="entry name" value="Ras-cAMP_regulatory"/>
</dbReference>